<feature type="non-terminal residue" evidence="2">
    <location>
        <position position="1"/>
    </location>
</feature>
<protein>
    <submittedName>
        <fullName evidence="2">Major facilitator superfamily MFS_1</fullName>
    </submittedName>
</protein>
<evidence type="ECO:0000256" key="1">
    <source>
        <dbReference type="SAM" id="Phobius"/>
    </source>
</evidence>
<name>W1Y3E6_9ZZZZ</name>
<dbReference type="EMBL" id="AZMM01008699">
    <property type="protein sequence ID" value="ETJ37067.1"/>
    <property type="molecule type" value="Genomic_DNA"/>
</dbReference>
<organism evidence="2">
    <name type="scientific">human gut metagenome</name>
    <dbReference type="NCBI Taxonomy" id="408170"/>
    <lineage>
        <taxon>unclassified sequences</taxon>
        <taxon>metagenomes</taxon>
        <taxon>organismal metagenomes</taxon>
    </lineage>
</organism>
<proteinExistence type="predicted"/>
<gene>
    <name evidence="2" type="ORF">Q604_UNBC08699G0001</name>
</gene>
<accession>W1Y3E6</accession>
<comment type="caution">
    <text evidence="2">The sequence shown here is derived from an EMBL/GenBank/DDBJ whole genome shotgun (WGS) entry which is preliminary data.</text>
</comment>
<dbReference type="AlphaFoldDB" id="W1Y3E6"/>
<keyword evidence="1" id="KW-0812">Transmembrane</keyword>
<reference evidence="2" key="1">
    <citation type="submission" date="2013-12" db="EMBL/GenBank/DDBJ databases">
        <title>A Varibaculum cambriense genome reconstructed from a premature infant gut community with otherwise low bacterial novelty that shifts toward anaerobic metabolism during the third week of life.</title>
        <authorList>
            <person name="Brown C.T."/>
            <person name="Sharon I."/>
            <person name="Thomas B.C."/>
            <person name="Castelle C.J."/>
            <person name="Morowitz M.J."/>
            <person name="Banfield J.F."/>
        </authorList>
    </citation>
    <scope>NUCLEOTIDE SEQUENCE</scope>
</reference>
<sequence>CISTPTAINAVEAHKPIRLMKVTFVPLLILSANQPPKIFGFVYSMFGNIHPAFAVLLAFNIVTVAVCYWFYVRKSANMNV</sequence>
<dbReference type="InterPro" id="IPR036259">
    <property type="entry name" value="MFS_trans_sf"/>
</dbReference>
<dbReference type="Gene3D" id="1.20.1250.20">
    <property type="entry name" value="MFS general substrate transporter like domains"/>
    <property type="match status" value="1"/>
</dbReference>
<evidence type="ECO:0000313" key="2">
    <source>
        <dbReference type="EMBL" id="ETJ37067.1"/>
    </source>
</evidence>
<feature type="transmembrane region" description="Helical" evidence="1">
    <location>
        <begin position="52"/>
        <end position="71"/>
    </location>
</feature>
<keyword evidence="1" id="KW-1133">Transmembrane helix</keyword>
<keyword evidence="1" id="KW-0472">Membrane</keyword>